<evidence type="ECO:0008006" key="3">
    <source>
        <dbReference type="Google" id="ProtNLM"/>
    </source>
</evidence>
<dbReference type="Proteomes" id="UP000247763">
    <property type="component" value="Chromosome"/>
</dbReference>
<evidence type="ECO:0000313" key="1">
    <source>
        <dbReference type="EMBL" id="AWM77822.1"/>
    </source>
</evidence>
<proteinExistence type="predicted"/>
<dbReference type="EMBL" id="CP029479">
    <property type="protein sequence ID" value="AWM77822.1"/>
    <property type="molecule type" value="Genomic_DNA"/>
</dbReference>
<evidence type="ECO:0000313" key="2">
    <source>
        <dbReference type="Proteomes" id="UP000247763"/>
    </source>
</evidence>
<dbReference type="AlphaFoldDB" id="A0A2Z3HRG1"/>
<reference evidence="2" key="1">
    <citation type="submission" date="2018-05" db="EMBL/GenBank/DDBJ databases">
        <title>Genome sequencing of Phenylobacterium sp. HYN0004.</title>
        <authorList>
            <person name="Yi H."/>
            <person name="Baek C."/>
        </authorList>
    </citation>
    <scope>NUCLEOTIDE SEQUENCE [LARGE SCALE GENOMIC DNA]</scope>
    <source>
        <strain evidence="2">HYN0004</strain>
    </source>
</reference>
<organism evidence="1 2">
    <name type="scientific">Phenylobacterium parvum</name>
    <dbReference type="NCBI Taxonomy" id="2201350"/>
    <lineage>
        <taxon>Bacteria</taxon>
        <taxon>Pseudomonadati</taxon>
        <taxon>Pseudomonadota</taxon>
        <taxon>Alphaproteobacteria</taxon>
        <taxon>Caulobacterales</taxon>
        <taxon>Caulobacteraceae</taxon>
        <taxon>Phenylobacterium</taxon>
    </lineage>
</organism>
<keyword evidence="2" id="KW-1185">Reference proteome</keyword>
<sequence length="191" mass="20549">MYDYFELTTGREAGAVQSVARGLAVAPVAPAAVFAPLLGYPSNTVLALFPALEAEAALAVTRAPGVTSALRTRLSPTARPAPGAAPAPGGIYVHNWFNIDAGAVEEFVALSVEAWPDFEARFDARIFGLFLAEESEPDRSQGARRLLLMTRYGDLGVWQASRDPTTDAMKIFARRRELTRVSLARSCVLLP</sequence>
<protein>
    <recommendedName>
        <fullName evidence="3">NIPSNAP domain-containing protein</fullName>
    </recommendedName>
</protein>
<dbReference type="KEGG" id="phb:HYN04_08620"/>
<name>A0A2Z3HRG1_9CAUL</name>
<accession>A0A2Z3HRG1</accession>
<dbReference type="RefSeq" id="WP_110450389.1">
    <property type="nucleotide sequence ID" value="NZ_CP029479.1"/>
</dbReference>
<gene>
    <name evidence="1" type="ORF">HYN04_08620</name>
</gene>
<dbReference type="OrthoDB" id="7375405at2"/>